<keyword evidence="2" id="KW-0159">Chromosome partition</keyword>
<dbReference type="NCBIfam" id="TIGR00180">
    <property type="entry name" value="parB_part"/>
    <property type="match status" value="1"/>
</dbReference>
<accession>A0A855X1P1</accession>
<dbReference type="PANTHER" id="PTHR33375:SF1">
    <property type="entry name" value="CHROMOSOME-PARTITIONING PROTEIN PARB-RELATED"/>
    <property type="match status" value="1"/>
</dbReference>
<dbReference type="InterPro" id="IPR057240">
    <property type="entry name" value="ParB_dimer_C"/>
</dbReference>
<evidence type="ECO:0000313" key="6">
    <source>
        <dbReference type="Proteomes" id="UP000250918"/>
    </source>
</evidence>
<dbReference type="Gene3D" id="1.10.10.2830">
    <property type="match status" value="1"/>
</dbReference>
<dbReference type="AlphaFoldDB" id="A0A855X1P1"/>
<evidence type="ECO:0000256" key="2">
    <source>
        <dbReference type="ARBA" id="ARBA00022829"/>
    </source>
</evidence>
<evidence type="ECO:0000259" key="4">
    <source>
        <dbReference type="SMART" id="SM00470"/>
    </source>
</evidence>
<comment type="caution">
    <text evidence="5">The sequence shown here is derived from an EMBL/GenBank/DDBJ whole genome shotgun (WGS) entry which is preliminary data.</text>
</comment>
<proteinExistence type="inferred from homology"/>
<dbReference type="InterPro" id="IPR050336">
    <property type="entry name" value="Chromosome_partition/occlusion"/>
</dbReference>
<dbReference type="Pfam" id="PF02195">
    <property type="entry name" value="ParB_N"/>
    <property type="match status" value="1"/>
</dbReference>
<dbReference type="Gene3D" id="3.90.1530.30">
    <property type="match status" value="1"/>
</dbReference>
<dbReference type="GO" id="GO:0005694">
    <property type="term" value="C:chromosome"/>
    <property type="evidence" value="ECO:0007669"/>
    <property type="project" value="TreeGrafter"/>
</dbReference>
<dbReference type="SMART" id="SM00470">
    <property type="entry name" value="ParB"/>
    <property type="match status" value="1"/>
</dbReference>
<keyword evidence="3" id="KW-0238">DNA-binding</keyword>
<dbReference type="GO" id="GO:0003677">
    <property type="term" value="F:DNA binding"/>
    <property type="evidence" value="ECO:0007669"/>
    <property type="project" value="UniProtKB-KW"/>
</dbReference>
<dbReference type="InterPro" id="IPR004437">
    <property type="entry name" value="ParB/RepB/Spo0J"/>
</dbReference>
<name>A0A855X1P1_9BACT</name>
<evidence type="ECO:0000256" key="1">
    <source>
        <dbReference type="ARBA" id="ARBA00006295"/>
    </source>
</evidence>
<dbReference type="CDD" id="cd16393">
    <property type="entry name" value="SPO0J_N"/>
    <property type="match status" value="1"/>
</dbReference>
<dbReference type="InterPro" id="IPR003115">
    <property type="entry name" value="ParB_N"/>
</dbReference>
<dbReference type="Proteomes" id="UP000250918">
    <property type="component" value="Unassembled WGS sequence"/>
</dbReference>
<organism evidence="5 6">
    <name type="scientific">candidate division GN15 bacterium</name>
    <dbReference type="NCBI Taxonomy" id="2072418"/>
    <lineage>
        <taxon>Bacteria</taxon>
        <taxon>candidate division GN15</taxon>
    </lineage>
</organism>
<dbReference type="GO" id="GO:0007059">
    <property type="term" value="P:chromosome segregation"/>
    <property type="evidence" value="ECO:0007669"/>
    <property type="project" value="UniProtKB-KW"/>
</dbReference>
<protein>
    <recommendedName>
        <fullName evidence="4">ParB-like N-terminal domain-containing protein</fullName>
    </recommendedName>
</protein>
<feature type="domain" description="ParB-like N-terminal" evidence="4">
    <location>
        <begin position="32"/>
        <end position="122"/>
    </location>
</feature>
<gene>
    <name evidence="5" type="ORF">C3F09_09900</name>
</gene>
<dbReference type="PANTHER" id="PTHR33375">
    <property type="entry name" value="CHROMOSOME-PARTITIONING PROTEIN PARB-RELATED"/>
    <property type="match status" value="1"/>
</dbReference>
<reference evidence="5 6" key="1">
    <citation type="journal article" date="2018" name="ISME J.">
        <title>A methanotrophic archaeon couples anaerobic oxidation of methane to Fe(III) reduction.</title>
        <authorList>
            <person name="Cai C."/>
            <person name="Leu A.O."/>
            <person name="Xie G.J."/>
            <person name="Guo J."/>
            <person name="Feng Y."/>
            <person name="Zhao J.X."/>
            <person name="Tyson G.W."/>
            <person name="Yuan Z."/>
            <person name="Hu S."/>
        </authorList>
    </citation>
    <scope>NUCLEOTIDE SEQUENCE [LARGE SCALE GENOMIC DNA]</scope>
    <source>
        <strain evidence="5">FeB_12</strain>
    </source>
</reference>
<dbReference type="FunFam" id="3.90.1530.30:FF:000001">
    <property type="entry name" value="Chromosome partitioning protein ParB"/>
    <property type="match status" value="1"/>
</dbReference>
<dbReference type="InterPro" id="IPR036086">
    <property type="entry name" value="ParB/Sulfiredoxin_sf"/>
</dbReference>
<dbReference type="FunFam" id="1.10.10.2830:FF:000001">
    <property type="entry name" value="Chromosome partitioning protein ParB"/>
    <property type="match status" value="1"/>
</dbReference>
<dbReference type="InterPro" id="IPR041468">
    <property type="entry name" value="HTH_ParB/Spo0J"/>
</dbReference>
<comment type="similarity">
    <text evidence="1">Belongs to the ParB family.</text>
</comment>
<evidence type="ECO:0000256" key="3">
    <source>
        <dbReference type="ARBA" id="ARBA00023125"/>
    </source>
</evidence>
<dbReference type="GO" id="GO:0045881">
    <property type="term" value="P:positive regulation of sporulation resulting in formation of a cellular spore"/>
    <property type="evidence" value="ECO:0007669"/>
    <property type="project" value="TreeGrafter"/>
</dbReference>
<evidence type="ECO:0000313" key="5">
    <source>
        <dbReference type="EMBL" id="PWB69942.1"/>
    </source>
</evidence>
<dbReference type="EMBL" id="PQAP01000159">
    <property type="protein sequence ID" value="PWB69942.1"/>
    <property type="molecule type" value="Genomic_DNA"/>
</dbReference>
<sequence length="286" mass="32130">MSKLVLGKGLSALIPTEEQTPEMQSTSDSNYRTVALGDITPNPVQPRRDFDAEKLNELAQSLKENGLMQPLVVSKRENGYVLVAGERRFRAANMAGLTEVPVLVVEAEDDRRKLELALIENVQRENLNAMELAIAYKRLMDDCQLTQNDVALRVGKSRTAVANTLRLLTLPDSIQQMVRRGDLSEGHARALLSIGNEAQMLEMAQRIVGGTMSVRDAERETVHTRKRRLIPRRKLPALSELENFLKQTLGTSVKIIPGLKRGRIEIEYYGDDDLERLLDLFRKISA</sequence>
<dbReference type="SUPFAM" id="SSF110849">
    <property type="entry name" value="ParB/Sulfiredoxin"/>
    <property type="match status" value="1"/>
</dbReference>
<dbReference type="Pfam" id="PF23552">
    <property type="entry name" value="ParB_C"/>
    <property type="match status" value="1"/>
</dbReference>
<dbReference type="Pfam" id="PF17762">
    <property type="entry name" value="HTH_ParB"/>
    <property type="match status" value="1"/>
</dbReference>
<dbReference type="SUPFAM" id="SSF109709">
    <property type="entry name" value="KorB DNA-binding domain-like"/>
    <property type="match status" value="1"/>
</dbReference>